<keyword evidence="1" id="KW-0808">Transferase</keyword>
<name>A0AAE9E5Z3_CAEBR</name>
<dbReference type="SMART" id="SM00330">
    <property type="entry name" value="PIPKc"/>
    <property type="match status" value="1"/>
</dbReference>
<dbReference type="SUPFAM" id="SSF56104">
    <property type="entry name" value="SAICAR synthase-like"/>
    <property type="match status" value="1"/>
</dbReference>
<dbReference type="Gene3D" id="3.30.810.10">
    <property type="entry name" value="2-Layer Sandwich"/>
    <property type="match status" value="1"/>
</dbReference>
<dbReference type="Pfam" id="PF23408">
    <property type="entry name" value="TMEM126_like"/>
    <property type="match status" value="1"/>
</dbReference>
<protein>
    <recommendedName>
        <fullName evidence="4">PIPK domain-containing protein</fullName>
    </recommendedName>
</protein>
<feature type="compositionally biased region" description="Polar residues" evidence="2">
    <location>
        <begin position="526"/>
        <end position="543"/>
    </location>
</feature>
<dbReference type="PROSITE" id="PS51455">
    <property type="entry name" value="PIPK"/>
    <property type="match status" value="1"/>
</dbReference>
<dbReference type="InterPro" id="IPR027483">
    <property type="entry name" value="PInositol-4-P-4/5-kinase_C_sf"/>
</dbReference>
<proteinExistence type="predicted"/>
<dbReference type="GO" id="GO:0005524">
    <property type="term" value="F:ATP binding"/>
    <property type="evidence" value="ECO:0007669"/>
    <property type="project" value="UniProtKB-UniRule"/>
</dbReference>
<dbReference type="EMBL" id="CP092620">
    <property type="protein sequence ID" value="UMM13415.1"/>
    <property type="molecule type" value="Genomic_DNA"/>
</dbReference>
<evidence type="ECO:0000256" key="2">
    <source>
        <dbReference type="SAM" id="MobiDB-lite"/>
    </source>
</evidence>
<evidence type="ECO:0000256" key="3">
    <source>
        <dbReference type="SAM" id="Phobius"/>
    </source>
</evidence>
<dbReference type="GO" id="GO:0052742">
    <property type="term" value="F:phosphatidylinositol kinase activity"/>
    <property type="evidence" value="ECO:0007669"/>
    <property type="project" value="InterPro"/>
</dbReference>
<feature type="transmembrane region" description="Helical" evidence="3">
    <location>
        <begin position="848"/>
        <end position="868"/>
    </location>
</feature>
<dbReference type="InterPro" id="IPR002498">
    <property type="entry name" value="PInositol-4-P-4/5-kinase_core"/>
</dbReference>
<dbReference type="PANTHER" id="PTHR23086">
    <property type="entry name" value="PHOSPHATIDYLINOSITOL-4-PHOSPHATE 5-KINASE"/>
    <property type="match status" value="1"/>
</dbReference>
<dbReference type="InterPro" id="IPR027484">
    <property type="entry name" value="PInositol-4-P-5-kinase_N"/>
</dbReference>
<feature type="compositionally biased region" description="Basic and acidic residues" evidence="2">
    <location>
        <begin position="34"/>
        <end position="61"/>
    </location>
</feature>
<keyword evidence="3" id="KW-1133">Transmembrane helix</keyword>
<feature type="compositionally biased region" description="Polar residues" evidence="2">
    <location>
        <begin position="64"/>
        <end position="78"/>
    </location>
</feature>
<evidence type="ECO:0000313" key="6">
    <source>
        <dbReference type="Proteomes" id="UP000829354"/>
    </source>
</evidence>
<dbReference type="Gene3D" id="3.30.800.10">
    <property type="entry name" value="Phosphatidylinositol Phosphate Kinase II Beta"/>
    <property type="match status" value="1"/>
</dbReference>
<dbReference type="InterPro" id="IPR057591">
    <property type="entry name" value="TMEM126-like"/>
</dbReference>
<reference evidence="5 6" key="1">
    <citation type="submission" date="2022-04" db="EMBL/GenBank/DDBJ databases">
        <title>Chromosome-level reference genomes for two strains of Caenorhabditis briggsae: an improved platform for comparative genomics.</title>
        <authorList>
            <person name="Stevens L."/>
            <person name="Andersen E."/>
        </authorList>
    </citation>
    <scope>NUCLEOTIDE SEQUENCE [LARGE SCALE GENOMIC DNA]</scope>
    <source>
        <strain evidence="5">VX34</strain>
        <tissue evidence="5">Whole-organism</tissue>
    </source>
</reference>
<keyword evidence="3" id="KW-0472">Membrane</keyword>
<keyword evidence="1" id="KW-0418">Kinase</keyword>
<evidence type="ECO:0000313" key="5">
    <source>
        <dbReference type="EMBL" id="UMM13415.1"/>
    </source>
</evidence>
<dbReference type="PANTHER" id="PTHR23086:SF101">
    <property type="entry name" value="LP03320P-RELATED"/>
    <property type="match status" value="1"/>
</dbReference>
<accession>A0AAE9E5Z3</accession>
<organism evidence="5 6">
    <name type="scientific">Caenorhabditis briggsae</name>
    <dbReference type="NCBI Taxonomy" id="6238"/>
    <lineage>
        <taxon>Eukaryota</taxon>
        <taxon>Metazoa</taxon>
        <taxon>Ecdysozoa</taxon>
        <taxon>Nematoda</taxon>
        <taxon>Chromadorea</taxon>
        <taxon>Rhabditida</taxon>
        <taxon>Rhabditina</taxon>
        <taxon>Rhabditomorpha</taxon>
        <taxon>Rhabditoidea</taxon>
        <taxon>Rhabditidae</taxon>
        <taxon>Peloderinae</taxon>
        <taxon>Caenorhabditis</taxon>
    </lineage>
</organism>
<sequence length="926" mass="103820">MHQNGERILLNEEKFMTARSSTIVFTRTGDADEEGKPPEENGENGEKVEAPILRPDNEARDIPLNSTSAGGNLTSRDPQNTKEKLGHRRIDEQGGVSYKKVPTNALMQAIQLGISNSIGSLASLPNRDVLLQDFEKVDIVAFPAAGSTITPSHSFGDFRFRTYAPIAFRYFRNLFHIKPADFLRSICTEPLKELSNAGASGSIFYVSQDDQFIIKTVQHKEADFLQKLLPGYYMNLNQNPRTLLPKFFGLFCYQSLGKNIRLLVMNNLLPQTVTMHEKYDLKGSTYKRMANKAERSKAHPTLKDLDFLENHKDGIFIDPIALDALMRSISRDCLVMESFKIMDYSLLVGIHNVELGIKERAEQNGEVAPAPSTSTDQFSGEKTESHKVLQEKFSVWDTGDGDVPHGGVPARNSNGDRLVLYLGIIDILQNYRLLKKMEHTWKAILHDGDTISVHNPNFYASRFLSFMTEKVFKKGTALKQSPSRRRMMKGSSYEDEQTVVVNSAHRPHRESERDGLNMTVTVPDGASSTTPRDSALFGSQTARESTRLYNRETPGMSEDRANSARDPSSSMSRVPLRRSYRDAGQTMSIEKKEKKVERLFAQPKPTDEKLAEEQDEIEEIMVQEKEPNNTQFLSLWKNSENISKLESHAVNRGLVTAARDAPNDSSSRSTLWQNLSSMSSADQAHLMSRLSSTWPFQQERRALTWPVHAGLLANCVTSSLIATRINSEMFLYDAKAKFFDSIRKCPKSPFVFGVYSSGVTYFMLYQIIVTPKVFNELTPCPSCLIINSLAIGLATGIALPMLATPYLAHYVLINRESAVGKAKSLPVVNNLLEFLTLGWEGSKPARSVMATCAAIQMLVSFGAMYTMLWGRERMFSTLELDSDLARRLVAEAQTSTSLKQKILDFLRRIPLINGAIPESPENERVI</sequence>
<feature type="domain" description="PIPK" evidence="4">
    <location>
        <begin position="102"/>
        <end position="471"/>
    </location>
</feature>
<dbReference type="Proteomes" id="UP000829354">
    <property type="component" value="Chromosome I"/>
</dbReference>
<feature type="region of interest" description="Disordered" evidence="2">
    <location>
        <begin position="24"/>
        <end position="85"/>
    </location>
</feature>
<gene>
    <name evidence="5" type="ORF">L5515_001704</name>
</gene>
<keyword evidence="6" id="KW-1185">Reference proteome</keyword>
<evidence type="ECO:0000256" key="1">
    <source>
        <dbReference type="PROSITE-ProRule" id="PRU00781"/>
    </source>
</evidence>
<feature type="transmembrane region" description="Helical" evidence="3">
    <location>
        <begin position="782"/>
        <end position="803"/>
    </location>
</feature>
<keyword evidence="1" id="KW-0067">ATP-binding</keyword>
<dbReference type="AlphaFoldDB" id="A0AAE9E5Z3"/>
<evidence type="ECO:0000259" key="4">
    <source>
        <dbReference type="PROSITE" id="PS51455"/>
    </source>
</evidence>
<dbReference type="GO" id="GO:0046488">
    <property type="term" value="P:phosphatidylinositol metabolic process"/>
    <property type="evidence" value="ECO:0007669"/>
    <property type="project" value="UniProtKB-UniRule"/>
</dbReference>
<keyword evidence="3" id="KW-0812">Transmembrane</keyword>
<feature type="transmembrane region" description="Helical" evidence="3">
    <location>
        <begin position="750"/>
        <end position="770"/>
    </location>
</feature>
<dbReference type="CDD" id="cd17301">
    <property type="entry name" value="PIPKc_PIP5KI"/>
    <property type="match status" value="1"/>
</dbReference>
<dbReference type="Pfam" id="PF01504">
    <property type="entry name" value="PIP5K"/>
    <property type="match status" value="1"/>
</dbReference>
<keyword evidence="1" id="KW-0547">Nucleotide-binding</keyword>
<feature type="region of interest" description="Disordered" evidence="2">
    <location>
        <begin position="362"/>
        <end position="381"/>
    </location>
</feature>
<dbReference type="InterPro" id="IPR023610">
    <property type="entry name" value="PInositol-4/5-P-5/4-kinase"/>
</dbReference>
<feature type="region of interest" description="Disordered" evidence="2">
    <location>
        <begin position="477"/>
        <end position="586"/>
    </location>
</feature>